<comment type="similarity">
    <text evidence="2">Belongs to the prokaryotic Ku family.</text>
</comment>
<gene>
    <name evidence="2" type="primary">ku</name>
    <name evidence="5" type="ordered locus">Pnap_1894</name>
</gene>
<protein>
    <recommendedName>
        <fullName evidence="2">Non-homologous end joining protein Ku</fullName>
    </recommendedName>
</protein>
<evidence type="ECO:0000256" key="1">
    <source>
        <dbReference type="ARBA" id="ARBA00023125"/>
    </source>
</evidence>
<dbReference type="Proteomes" id="UP000000644">
    <property type="component" value="Chromosome"/>
</dbReference>
<accession>A1VNH6</accession>
<evidence type="ECO:0000313" key="5">
    <source>
        <dbReference type="EMBL" id="ABM37204.1"/>
    </source>
</evidence>
<dbReference type="GO" id="GO:0003690">
    <property type="term" value="F:double-stranded DNA binding"/>
    <property type="evidence" value="ECO:0007669"/>
    <property type="project" value="UniProtKB-UniRule"/>
</dbReference>
<keyword evidence="2" id="KW-0227">DNA damage</keyword>
<name>A1VNH6_POLNA</name>
<dbReference type="KEGG" id="pna:Pnap_1894"/>
<comment type="subunit">
    <text evidence="2">Homodimer. Interacts with LigD.</text>
</comment>
<dbReference type="CDD" id="cd00789">
    <property type="entry name" value="KU_like"/>
    <property type="match status" value="1"/>
</dbReference>
<dbReference type="SMART" id="SM00559">
    <property type="entry name" value="Ku78"/>
    <property type="match status" value="1"/>
</dbReference>
<dbReference type="OrthoDB" id="9795084at2"/>
<dbReference type="HOGENOM" id="CLU_048975_2_0_4"/>
<dbReference type="eggNOG" id="COG1273">
    <property type="taxonomic scope" value="Bacteria"/>
</dbReference>
<feature type="domain" description="Ku" evidence="4">
    <location>
        <begin position="54"/>
        <end position="182"/>
    </location>
</feature>
<keyword evidence="2" id="KW-0233">DNA recombination</keyword>
<dbReference type="PIRSF" id="PIRSF006493">
    <property type="entry name" value="Prok_Ku"/>
    <property type="match status" value="1"/>
</dbReference>
<reference evidence="6" key="1">
    <citation type="journal article" date="2009" name="Environ. Microbiol.">
        <title>The genome of Polaromonas naphthalenivorans strain CJ2, isolated from coal tar-contaminated sediment, reveals physiological and metabolic versatility and evolution through extensive horizontal gene transfer.</title>
        <authorList>
            <person name="Yagi J.M."/>
            <person name="Sims D."/>
            <person name="Brettin T."/>
            <person name="Bruce D."/>
            <person name="Madsen E.L."/>
        </authorList>
    </citation>
    <scope>NUCLEOTIDE SEQUENCE [LARGE SCALE GENOMIC DNA]</scope>
    <source>
        <strain evidence="6">CJ2</strain>
    </source>
</reference>
<dbReference type="EMBL" id="CP000529">
    <property type="protein sequence ID" value="ABM37204.1"/>
    <property type="molecule type" value="Genomic_DNA"/>
</dbReference>
<sequence length="310" mass="34419">MATRAVWRGAISFGLVHVPVALHSATVNTGLDFDWLDKRTLEPVGYKRINKNTGEEIEPDNVIKGIEYDKGRYVVLTDEEIRAAYPRVTQTISIDSFVPNTQIPFIYLERPYYLEPINKGEKVYALLRDALLQTKRVGVARVVIQNKQHLAVLVPSGPGLVLNLLRWGDEIRSWEGLDLPPEGAKAAGVSEKELAMAKELIEDMTGRWDPHQFTDSFKDEILALVERKVKAGQLHTVAQPEAADEEAPVPFGAQILDLIDLLQRSLRQGGAAPTPPDSDGPKGKSRTRALSHKKEPEPGPDSDLRRNGAR</sequence>
<dbReference type="RefSeq" id="WP_011801285.1">
    <property type="nucleotide sequence ID" value="NC_008781.1"/>
</dbReference>
<dbReference type="PANTHER" id="PTHR41251:SF1">
    <property type="entry name" value="NON-HOMOLOGOUS END JOINING PROTEIN KU"/>
    <property type="match status" value="1"/>
</dbReference>
<feature type="compositionally biased region" description="Basic and acidic residues" evidence="3">
    <location>
        <begin position="292"/>
        <end position="310"/>
    </location>
</feature>
<dbReference type="InterPro" id="IPR009187">
    <property type="entry name" value="Prok_Ku"/>
</dbReference>
<dbReference type="GO" id="GO:0006310">
    <property type="term" value="P:DNA recombination"/>
    <property type="evidence" value="ECO:0007669"/>
    <property type="project" value="UniProtKB-KW"/>
</dbReference>
<dbReference type="InterPro" id="IPR016194">
    <property type="entry name" value="SPOC-like_C_dom_sf"/>
</dbReference>
<dbReference type="Pfam" id="PF02735">
    <property type="entry name" value="Ku"/>
    <property type="match status" value="1"/>
</dbReference>
<evidence type="ECO:0000313" key="6">
    <source>
        <dbReference type="Proteomes" id="UP000000644"/>
    </source>
</evidence>
<feature type="region of interest" description="Disordered" evidence="3">
    <location>
        <begin position="266"/>
        <end position="310"/>
    </location>
</feature>
<evidence type="ECO:0000256" key="3">
    <source>
        <dbReference type="SAM" id="MobiDB-lite"/>
    </source>
</evidence>
<dbReference type="PANTHER" id="PTHR41251">
    <property type="entry name" value="NON-HOMOLOGOUS END JOINING PROTEIN KU"/>
    <property type="match status" value="1"/>
</dbReference>
<dbReference type="GO" id="GO:0006303">
    <property type="term" value="P:double-strand break repair via nonhomologous end joining"/>
    <property type="evidence" value="ECO:0007669"/>
    <property type="project" value="UniProtKB-UniRule"/>
</dbReference>
<evidence type="ECO:0000259" key="4">
    <source>
        <dbReference type="SMART" id="SM00559"/>
    </source>
</evidence>
<dbReference type="AlphaFoldDB" id="A1VNH6"/>
<dbReference type="SUPFAM" id="SSF100939">
    <property type="entry name" value="SPOC domain-like"/>
    <property type="match status" value="1"/>
</dbReference>
<dbReference type="Gene3D" id="2.40.290.10">
    <property type="match status" value="1"/>
</dbReference>
<keyword evidence="6" id="KW-1185">Reference proteome</keyword>
<organism evidence="5 6">
    <name type="scientific">Polaromonas naphthalenivorans (strain CJ2)</name>
    <dbReference type="NCBI Taxonomy" id="365044"/>
    <lineage>
        <taxon>Bacteria</taxon>
        <taxon>Pseudomonadati</taxon>
        <taxon>Pseudomonadota</taxon>
        <taxon>Betaproteobacteria</taxon>
        <taxon>Burkholderiales</taxon>
        <taxon>Comamonadaceae</taxon>
        <taxon>Polaromonas</taxon>
    </lineage>
</organism>
<comment type="function">
    <text evidence="2">With LigD forms a non-homologous end joining (NHEJ) DNA repair enzyme, which repairs dsDNA breaks with reduced fidelity. Binds linear dsDNA with 5'- and 3'- overhangs but not closed circular dsDNA nor ssDNA. Recruits and stimulates the ligase activity of LigD.</text>
</comment>
<keyword evidence="1 2" id="KW-0238">DNA-binding</keyword>
<proteinExistence type="inferred from homology"/>
<keyword evidence="2" id="KW-0234">DNA repair</keyword>
<dbReference type="InterPro" id="IPR006164">
    <property type="entry name" value="DNA_bd_Ku70/Ku80"/>
</dbReference>
<evidence type="ECO:0000256" key="2">
    <source>
        <dbReference type="HAMAP-Rule" id="MF_01875"/>
    </source>
</evidence>
<dbReference type="HAMAP" id="MF_01875">
    <property type="entry name" value="Prokaryotic_Ku"/>
    <property type="match status" value="1"/>
</dbReference>
<dbReference type="NCBIfam" id="TIGR02772">
    <property type="entry name" value="Ku_bact"/>
    <property type="match status" value="1"/>
</dbReference>
<dbReference type="STRING" id="365044.Pnap_1894"/>